<dbReference type="SUPFAM" id="SSF55031">
    <property type="entry name" value="Bacterial exopeptidase dimerisation domain"/>
    <property type="match status" value="1"/>
</dbReference>
<evidence type="ECO:0000256" key="3">
    <source>
        <dbReference type="ARBA" id="ARBA00022723"/>
    </source>
</evidence>
<sequence>MRGTTGGHTATAGGIGVSESTSADKAAPVSGPASGPVQGHVSGEDEVVDLCRELIRIDTSNYGDHSGPGERAAAEYVAAKLAEVGLEPQIVESHRGRASTVARIEGEDPSRPALLIHGHTDVVPADADDWTHHPFSGEIADGCVWGRGAVDMKDMDAMTLAVVRDRLRSGRKPPRDVVLAFLADEEAGGTYGARYLVDRHPGLFEGVTEAIGEVGGFSFTVNEKLRLYLVETAQKGMHWMRLTVDGTAGHGSMTNDDNAITELCEAVGRLGRHQWPVRVTKTVRSFLDELSDALGTPLDPEDMDATLAKLGGIAKMVGATLRNSAAPTMLGAGYKVNVIPGQAAAHVDGRFLPGYEEEFLADLDRLLGPRVRREDVHADKALETSFDGSLVDAMQTALRAEDPIARAVPYMLSGGTDAKSFDDLGIRCFGFAPLRLPPELDFAGMFHGVDERVPVDGLKFGVRVLDRFLDAC</sequence>
<evidence type="ECO:0000256" key="5">
    <source>
        <dbReference type="ARBA" id="ARBA00022833"/>
    </source>
</evidence>
<gene>
    <name evidence="8" type="ORF">QCN29_22145</name>
</gene>
<keyword evidence="9" id="KW-1185">Reference proteome</keyword>
<comment type="caution">
    <text evidence="8">The sequence shown here is derived from an EMBL/GenBank/DDBJ whole genome shotgun (WGS) entry which is preliminary data.</text>
</comment>
<dbReference type="Gene3D" id="3.30.70.360">
    <property type="match status" value="1"/>
</dbReference>
<dbReference type="CDD" id="cd05675">
    <property type="entry name" value="M20_yscS_like"/>
    <property type="match status" value="1"/>
</dbReference>
<dbReference type="InterPro" id="IPR001261">
    <property type="entry name" value="ArgE/DapE_CS"/>
</dbReference>
<feature type="region of interest" description="Disordered" evidence="6">
    <location>
        <begin position="1"/>
        <end position="41"/>
    </location>
</feature>
<accession>A0ABT6HRW4</accession>
<keyword evidence="3" id="KW-0479">Metal-binding</keyword>
<evidence type="ECO:0000256" key="6">
    <source>
        <dbReference type="SAM" id="MobiDB-lite"/>
    </source>
</evidence>
<dbReference type="PROSITE" id="PS00758">
    <property type="entry name" value="ARGE_DAPE_CPG2_1"/>
    <property type="match status" value="1"/>
</dbReference>
<organism evidence="8 9">
    <name type="scientific">Streptomyces chengmaiensis</name>
    <dbReference type="NCBI Taxonomy" id="3040919"/>
    <lineage>
        <taxon>Bacteria</taxon>
        <taxon>Bacillati</taxon>
        <taxon>Actinomycetota</taxon>
        <taxon>Actinomycetes</taxon>
        <taxon>Kitasatosporales</taxon>
        <taxon>Streptomycetaceae</taxon>
        <taxon>Streptomyces</taxon>
    </lineage>
</organism>
<evidence type="ECO:0000259" key="7">
    <source>
        <dbReference type="Pfam" id="PF07687"/>
    </source>
</evidence>
<dbReference type="InterPro" id="IPR050072">
    <property type="entry name" value="Peptidase_M20A"/>
</dbReference>
<keyword evidence="5" id="KW-0862">Zinc</keyword>
<dbReference type="Gene3D" id="3.40.630.10">
    <property type="entry name" value="Zn peptidases"/>
    <property type="match status" value="1"/>
</dbReference>
<evidence type="ECO:0000313" key="9">
    <source>
        <dbReference type="Proteomes" id="UP001223144"/>
    </source>
</evidence>
<dbReference type="InterPro" id="IPR011650">
    <property type="entry name" value="Peptidase_M20_dimer"/>
</dbReference>
<dbReference type="InterPro" id="IPR002933">
    <property type="entry name" value="Peptidase_M20"/>
</dbReference>
<dbReference type="Proteomes" id="UP001223144">
    <property type="component" value="Unassembled WGS sequence"/>
</dbReference>
<keyword evidence="4" id="KW-0378">Hydrolase</keyword>
<evidence type="ECO:0000256" key="4">
    <source>
        <dbReference type="ARBA" id="ARBA00022801"/>
    </source>
</evidence>
<dbReference type="PANTHER" id="PTHR43808:SF8">
    <property type="entry name" value="PEPTIDASE M20 DIMERISATION DOMAIN-CONTAINING PROTEIN"/>
    <property type="match status" value="1"/>
</dbReference>
<reference evidence="8 9" key="1">
    <citation type="submission" date="2023-04" db="EMBL/GenBank/DDBJ databases">
        <title>Streptomyces chengmaiensis sp. nov. isolated from the stem of mangrove plant in Hainan.</title>
        <authorList>
            <person name="Huang X."/>
            <person name="Zhou S."/>
            <person name="Chu X."/>
            <person name="Xie Y."/>
            <person name="Lin Y."/>
        </authorList>
    </citation>
    <scope>NUCLEOTIDE SEQUENCE [LARGE SCALE GENOMIC DNA]</scope>
    <source>
        <strain evidence="8 9">HNM0663</strain>
    </source>
</reference>
<dbReference type="InterPro" id="IPR036264">
    <property type="entry name" value="Bact_exopeptidase_dim_dom"/>
</dbReference>
<dbReference type="Pfam" id="PF07687">
    <property type="entry name" value="M20_dimer"/>
    <property type="match status" value="1"/>
</dbReference>
<dbReference type="NCBIfam" id="NF005913">
    <property type="entry name" value="PRK07906.1"/>
    <property type="match status" value="1"/>
</dbReference>
<comment type="similarity">
    <text evidence="2">Belongs to the peptidase M20A family.</text>
</comment>
<evidence type="ECO:0000256" key="1">
    <source>
        <dbReference type="ARBA" id="ARBA00001947"/>
    </source>
</evidence>
<evidence type="ECO:0000313" key="8">
    <source>
        <dbReference type="EMBL" id="MDH2391431.1"/>
    </source>
</evidence>
<comment type="cofactor">
    <cofactor evidence="1">
        <name>Zn(2+)</name>
        <dbReference type="ChEBI" id="CHEBI:29105"/>
    </cofactor>
</comment>
<dbReference type="EMBL" id="JARWBG010000027">
    <property type="protein sequence ID" value="MDH2391431.1"/>
    <property type="molecule type" value="Genomic_DNA"/>
</dbReference>
<dbReference type="Pfam" id="PF01546">
    <property type="entry name" value="Peptidase_M20"/>
    <property type="match status" value="1"/>
</dbReference>
<name>A0ABT6HRW4_9ACTN</name>
<dbReference type="SUPFAM" id="SSF53187">
    <property type="entry name" value="Zn-dependent exopeptidases"/>
    <property type="match status" value="1"/>
</dbReference>
<dbReference type="Gene3D" id="1.10.150.900">
    <property type="match status" value="1"/>
</dbReference>
<protein>
    <submittedName>
        <fullName evidence="8">M20/M25/M40 family metallo-hydrolase</fullName>
    </submittedName>
</protein>
<dbReference type="PANTHER" id="PTHR43808">
    <property type="entry name" value="ACETYLORNITHINE DEACETYLASE"/>
    <property type="match status" value="1"/>
</dbReference>
<feature type="domain" description="Peptidase M20 dimerisation" evidence="7">
    <location>
        <begin position="232"/>
        <end position="360"/>
    </location>
</feature>
<dbReference type="PIRSF" id="PIRSF036696">
    <property type="entry name" value="ACY-1"/>
    <property type="match status" value="1"/>
</dbReference>
<evidence type="ECO:0000256" key="2">
    <source>
        <dbReference type="ARBA" id="ARBA00006247"/>
    </source>
</evidence>
<proteinExistence type="inferred from homology"/>